<dbReference type="EMBL" id="CP032229">
    <property type="protein sequence ID" value="QBJ94375.1"/>
    <property type="molecule type" value="Genomic_DNA"/>
</dbReference>
<evidence type="ECO:0000313" key="2">
    <source>
        <dbReference type="EMBL" id="QBJ94375.1"/>
    </source>
</evidence>
<name>A0A4P6U2M5_STRSO</name>
<sequence>MSEKNESPADVVRALYAALGEGDIKGVLARMAPDVIIDEPNRLPYGGVHRGREAFAEAVLGGMTAHADITITGTDVFEGPAGIVGRLTGTLKARSSGEEYALTLVEVHRVEDGLVQEIDVYTKNPEGVAEFFAHAEAGAADHSG</sequence>
<dbReference type="Gene3D" id="3.10.450.50">
    <property type="match status" value="1"/>
</dbReference>
<dbReference type="RefSeq" id="WP_031182251.1">
    <property type="nucleotide sequence ID" value="NZ_CP032229.1"/>
</dbReference>
<accession>A0A4P6U2M5</accession>
<organism evidence="2 3">
    <name type="scientific">Streptomyces seoulensis</name>
    <dbReference type="NCBI Taxonomy" id="73044"/>
    <lineage>
        <taxon>Bacteria</taxon>
        <taxon>Bacillati</taxon>
        <taxon>Actinomycetota</taxon>
        <taxon>Actinomycetes</taxon>
        <taxon>Kitasatosporales</taxon>
        <taxon>Streptomycetaceae</taxon>
        <taxon>Streptomyces</taxon>
    </lineage>
</organism>
<dbReference type="AlphaFoldDB" id="A0A4P6U2M5"/>
<feature type="domain" description="SnoaL-like" evidence="1">
    <location>
        <begin position="12"/>
        <end position="117"/>
    </location>
</feature>
<dbReference type="Proteomes" id="UP000292547">
    <property type="component" value="Chromosome"/>
</dbReference>
<dbReference type="InterPro" id="IPR037401">
    <property type="entry name" value="SnoaL-like"/>
</dbReference>
<gene>
    <name evidence="2" type="ORF">D0Z67_26895</name>
</gene>
<proteinExistence type="predicted"/>
<reference evidence="2 3" key="1">
    <citation type="submission" date="2018-08" db="EMBL/GenBank/DDBJ databases">
        <title>The complete genome sequence of Streptomyces seoulensis, a pioneer strain for nickel superoxide dismutase discovery.</title>
        <authorList>
            <person name="Shin J."/>
            <person name="Lee J.-S."/>
            <person name="Lee E.-J."/>
            <person name="Youn H.-D."/>
        </authorList>
    </citation>
    <scope>NUCLEOTIDE SEQUENCE [LARGE SCALE GENOMIC DNA]</scope>
    <source>
        <strain evidence="2 3">KCTC 9819</strain>
    </source>
</reference>
<evidence type="ECO:0000259" key="1">
    <source>
        <dbReference type="Pfam" id="PF12680"/>
    </source>
</evidence>
<dbReference type="KEGG" id="sseo:D0Z67_26895"/>
<dbReference type="InterPro" id="IPR032710">
    <property type="entry name" value="NTF2-like_dom_sf"/>
</dbReference>
<dbReference type="Pfam" id="PF12680">
    <property type="entry name" value="SnoaL_2"/>
    <property type="match status" value="1"/>
</dbReference>
<protein>
    <submittedName>
        <fullName evidence="2">Nuclear transport factor 2 family protein</fullName>
    </submittedName>
</protein>
<dbReference type="OrthoDB" id="3574881at2"/>
<dbReference type="SUPFAM" id="SSF54427">
    <property type="entry name" value="NTF2-like"/>
    <property type="match status" value="1"/>
</dbReference>
<dbReference type="STRING" id="73044.GCA_000725795_04098"/>
<dbReference type="GeneID" id="300102534"/>
<evidence type="ECO:0000313" key="3">
    <source>
        <dbReference type="Proteomes" id="UP000292547"/>
    </source>
</evidence>
<keyword evidence="3" id="KW-1185">Reference proteome</keyword>